<dbReference type="AlphaFoldDB" id="K9HVV4"/>
<keyword evidence="1" id="KW-0812">Transmembrane</keyword>
<reference evidence="2 3" key="1">
    <citation type="journal article" date="2013" name="Genome Announc.">
        <title>Draft Genome Sequence of an Alphaproteobacterium, Caenispirillum salinarum AK4(T), Isolated from a Solar Saltern.</title>
        <authorList>
            <person name="Khatri I."/>
            <person name="Singh A."/>
            <person name="Korpole S."/>
            <person name="Pinnaka A.K."/>
            <person name="Subramanian S."/>
        </authorList>
    </citation>
    <scope>NUCLEOTIDE SEQUENCE [LARGE SCALE GENOMIC DNA]</scope>
    <source>
        <strain evidence="2 3">AK4</strain>
    </source>
</reference>
<sequence>MSMTGNTPRPSGWWYPYIFVAAFMVVVGVNGALAYFATSTFNGLETRNAYEKGRLYNQTLAEAEAQKALGWTVGLRAEQTTKDRPGDYPADLMISATGPDGEGLEGLEVFAEIRRPTKAGMDQEVRLTRRDTGRYGTKIVLPEPGQWEVRVLARKGDDTFRLHDRIFVK</sequence>
<dbReference type="PATRIC" id="fig|1238182.3.peg.410"/>
<gene>
    <name evidence="2" type="ORF">C882_2450</name>
</gene>
<dbReference type="OrthoDB" id="1495896at2"/>
<name>K9HVV4_9PROT</name>
<keyword evidence="1" id="KW-1133">Transmembrane helix</keyword>
<evidence type="ECO:0000313" key="2">
    <source>
        <dbReference type="EMBL" id="EKV32371.1"/>
    </source>
</evidence>
<comment type="caution">
    <text evidence="2">The sequence shown here is derived from an EMBL/GenBank/DDBJ whole genome shotgun (WGS) entry which is preliminary data.</text>
</comment>
<dbReference type="EMBL" id="ANHY01000003">
    <property type="protein sequence ID" value="EKV32371.1"/>
    <property type="molecule type" value="Genomic_DNA"/>
</dbReference>
<protein>
    <submittedName>
        <fullName evidence="2">Type cbb3 cytochrome oxidase biogenesis protein CcoH</fullName>
    </submittedName>
</protein>
<keyword evidence="3" id="KW-1185">Reference proteome</keyword>
<proteinExistence type="predicted"/>
<accession>K9HVV4</accession>
<keyword evidence="1" id="KW-0472">Membrane</keyword>
<organism evidence="2 3">
    <name type="scientific">Caenispirillum salinarum AK4</name>
    <dbReference type="NCBI Taxonomy" id="1238182"/>
    <lineage>
        <taxon>Bacteria</taxon>
        <taxon>Pseudomonadati</taxon>
        <taxon>Pseudomonadota</taxon>
        <taxon>Alphaproteobacteria</taxon>
        <taxon>Rhodospirillales</taxon>
        <taxon>Novispirillaceae</taxon>
        <taxon>Caenispirillum</taxon>
    </lineage>
</organism>
<evidence type="ECO:0000313" key="3">
    <source>
        <dbReference type="Proteomes" id="UP000009881"/>
    </source>
</evidence>
<dbReference type="InterPro" id="IPR008620">
    <property type="entry name" value="FixH"/>
</dbReference>
<dbReference type="Proteomes" id="UP000009881">
    <property type="component" value="Unassembled WGS sequence"/>
</dbReference>
<dbReference type="eggNOG" id="COG5456">
    <property type="taxonomic scope" value="Bacteria"/>
</dbReference>
<dbReference type="RefSeq" id="WP_009538859.1">
    <property type="nucleotide sequence ID" value="NZ_ANHY01000003.1"/>
</dbReference>
<evidence type="ECO:0000256" key="1">
    <source>
        <dbReference type="SAM" id="Phobius"/>
    </source>
</evidence>
<feature type="transmembrane region" description="Helical" evidence="1">
    <location>
        <begin position="12"/>
        <end position="37"/>
    </location>
</feature>
<dbReference type="Pfam" id="PF05751">
    <property type="entry name" value="FixH"/>
    <property type="match status" value="1"/>
</dbReference>
<dbReference type="STRING" id="1238182.C882_2450"/>